<dbReference type="EMBL" id="ASHM01015174">
    <property type="protein sequence ID" value="PNX97081.1"/>
    <property type="molecule type" value="Genomic_DNA"/>
</dbReference>
<sequence>MHRSKKLKSELPELPDSVISNIFSKLNLKDLVKTSTLSKQWRHEWGLRKELNFDIHNMFDQGLPKNLTLALFDVVQSEFATSLDQFMLHYQGDTINSIRVNFPLDDEHNNVIDRLITKGIAKGAKRIELLFSCQIDDTDIILEIEPYKFSFALLSNTDSLTYLRLQNCCLVESFEFSGLKNLRTLVLHLVAVKQDFLEGLLSNCINLVDFTLDACEFNSDLIIITPSLFHLNIVNCEVGIREERNIDIIASNLSSIEYSCNGRRVHSMNIKADKLSKFIFRGSEISHHVEFSGIKNVTTIVLDGLHEFLSTDIVPHLFSECLKLEDVTFKNCWVMSDLEIISSKLRHLSIIDCSYKGYSPFIIAIDAVNLSSFEYNGNTRVFSIRAPRLTKLFWNATTREETPFALAPYDSLLGIENLTMIISTSQIEEITEVLVQFEKLKQLELYIEGADLDYFLILDIIMASKHLEKLSLTIRNSQMENSHMLGLERQRREYAEIFHNNLKFVELHGCVCIINVIDLTSHLLRMANSLKKITYSSLEKLYVGAGTWTNGSDACCSGFKRTFVHEMLKAEVNEYQLKL</sequence>
<dbReference type="Gene3D" id="3.80.10.10">
    <property type="entry name" value="Ribonuclease Inhibitor"/>
    <property type="match status" value="1"/>
</dbReference>
<evidence type="ECO:0000259" key="1">
    <source>
        <dbReference type="PROSITE" id="PS50181"/>
    </source>
</evidence>
<evidence type="ECO:0000313" key="2">
    <source>
        <dbReference type="EMBL" id="PNX97081.1"/>
    </source>
</evidence>
<dbReference type="Pfam" id="PF00646">
    <property type="entry name" value="F-box"/>
    <property type="match status" value="1"/>
</dbReference>
<dbReference type="InterPro" id="IPR032675">
    <property type="entry name" value="LRR_dom_sf"/>
</dbReference>
<name>A0A2K3N203_TRIPR</name>
<dbReference type="ExpressionAtlas" id="A0A2K3N203">
    <property type="expression patterns" value="baseline"/>
</dbReference>
<reference evidence="2 3" key="1">
    <citation type="journal article" date="2014" name="Am. J. Bot.">
        <title>Genome assembly and annotation for red clover (Trifolium pratense; Fabaceae).</title>
        <authorList>
            <person name="Istvanek J."/>
            <person name="Jaros M."/>
            <person name="Krenek A."/>
            <person name="Repkova J."/>
        </authorList>
    </citation>
    <scope>NUCLEOTIDE SEQUENCE [LARGE SCALE GENOMIC DNA]</scope>
    <source>
        <strain evidence="3">cv. Tatra</strain>
        <tissue evidence="2">Young leaves</tissue>
    </source>
</reference>
<dbReference type="SUPFAM" id="SSF52047">
    <property type="entry name" value="RNI-like"/>
    <property type="match status" value="2"/>
</dbReference>
<feature type="domain" description="F-box" evidence="1">
    <location>
        <begin position="8"/>
        <end position="58"/>
    </location>
</feature>
<dbReference type="Gene3D" id="1.20.1280.50">
    <property type="match status" value="1"/>
</dbReference>
<dbReference type="AlphaFoldDB" id="A0A2K3N203"/>
<evidence type="ECO:0000313" key="3">
    <source>
        <dbReference type="Proteomes" id="UP000236291"/>
    </source>
</evidence>
<accession>A0A2K3N203</accession>
<dbReference type="InterPro" id="IPR055357">
    <property type="entry name" value="LRR_At1g61320_AtMIF1"/>
</dbReference>
<dbReference type="Pfam" id="PF23622">
    <property type="entry name" value="LRR_At1g61320_AtMIF1"/>
    <property type="match status" value="1"/>
</dbReference>
<dbReference type="InterPro" id="IPR036047">
    <property type="entry name" value="F-box-like_dom_sf"/>
</dbReference>
<gene>
    <name evidence="2" type="ORF">L195_g020301</name>
</gene>
<protein>
    <submittedName>
        <fullName evidence="2">F-box/FBD/LRR-repeat protein</fullName>
    </submittedName>
</protein>
<dbReference type="PANTHER" id="PTHR34145:SF28">
    <property type="entry name" value="F-BOX DOMAIN-CONTAINING PROTEIN"/>
    <property type="match status" value="1"/>
</dbReference>
<organism evidence="2 3">
    <name type="scientific">Trifolium pratense</name>
    <name type="common">Red clover</name>
    <dbReference type="NCBI Taxonomy" id="57577"/>
    <lineage>
        <taxon>Eukaryota</taxon>
        <taxon>Viridiplantae</taxon>
        <taxon>Streptophyta</taxon>
        <taxon>Embryophyta</taxon>
        <taxon>Tracheophyta</taxon>
        <taxon>Spermatophyta</taxon>
        <taxon>Magnoliopsida</taxon>
        <taxon>eudicotyledons</taxon>
        <taxon>Gunneridae</taxon>
        <taxon>Pentapetalae</taxon>
        <taxon>rosids</taxon>
        <taxon>fabids</taxon>
        <taxon>Fabales</taxon>
        <taxon>Fabaceae</taxon>
        <taxon>Papilionoideae</taxon>
        <taxon>50 kb inversion clade</taxon>
        <taxon>NPAAA clade</taxon>
        <taxon>Hologalegina</taxon>
        <taxon>IRL clade</taxon>
        <taxon>Trifolieae</taxon>
        <taxon>Trifolium</taxon>
    </lineage>
</organism>
<reference evidence="2 3" key="2">
    <citation type="journal article" date="2017" name="Front. Plant Sci.">
        <title>Gene Classification and Mining of Molecular Markers Useful in Red Clover (Trifolium pratense) Breeding.</title>
        <authorList>
            <person name="Istvanek J."/>
            <person name="Dluhosova J."/>
            <person name="Dluhos P."/>
            <person name="Patkova L."/>
            <person name="Nedelnik J."/>
            <person name="Repkova J."/>
        </authorList>
    </citation>
    <scope>NUCLEOTIDE SEQUENCE [LARGE SCALE GENOMIC DNA]</scope>
    <source>
        <strain evidence="3">cv. Tatra</strain>
        <tissue evidence="2">Young leaves</tissue>
    </source>
</reference>
<dbReference type="SMART" id="SM00256">
    <property type="entry name" value="FBOX"/>
    <property type="match status" value="1"/>
</dbReference>
<dbReference type="InterPro" id="IPR053772">
    <property type="entry name" value="At1g61320/At1g61330-like"/>
</dbReference>
<comment type="caution">
    <text evidence="2">The sequence shown here is derived from an EMBL/GenBank/DDBJ whole genome shotgun (WGS) entry which is preliminary data.</text>
</comment>
<dbReference type="PROSITE" id="PS50181">
    <property type="entry name" value="FBOX"/>
    <property type="match status" value="1"/>
</dbReference>
<dbReference type="Proteomes" id="UP000236291">
    <property type="component" value="Unassembled WGS sequence"/>
</dbReference>
<dbReference type="PANTHER" id="PTHR34145">
    <property type="entry name" value="OS02G0105600 PROTEIN"/>
    <property type="match status" value="1"/>
</dbReference>
<dbReference type="InterPro" id="IPR001810">
    <property type="entry name" value="F-box_dom"/>
</dbReference>
<proteinExistence type="predicted"/>
<dbReference type="SUPFAM" id="SSF81383">
    <property type="entry name" value="F-box domain"/>
    <property type="match status" value="1"/>
</dbReference>